<dbReference type="PANTHER" id="PTHR24349">
    <property type="entry name" value="SERINE/THREONINE-PROTEIN KINASE"/>
    <property type="match status" value="1"/>
</dbReference>
<feature type="region of interest" description="Disordered" evidence="6">
    <location>
        <begin position="154"/>
        <end position="178"/>
    </location>
</feature>
<dbReference type="SUPFAM" id="SSF56112">
    <property type="entry name" value="Protein kinase-like (PK-like)"/>
    <property type="match status" value="1"/>
</dbReference>
<dbReference type="InterPro" id="IPR011009">
    <property type="entry name" value="Kinase-like_dom_sf"/>
</dbReference>
<accession>A0A9D4ZEL0</accession>
<keyword evidence="5" id="KW-0067">ATP-binding</keyword>
<evidence type="ECO:0000256" key="2">
    <source>
        <dbReference type="ARBA" id="ARBA00022679"/>
    </source>
</evidence>
<dbReference type="Proteomes" id="UP000886520">
    <property type="component" value="Chromosome 15"/>
</dbReference>
<dbReference type="AlphaFoldDB" id="A0A9D4ZEL0"/>
<comment type="caution">
    <text evidence="7">The sequence shown here is derived from an EMBL/GenBank/DDBJ whole genome shotgun (WGS) entry which is preliminary data.</text>
</comment>
<dbReference type="GO" id="GO:0005524">
    <property type="term" value="F:ATP binding"/>
    <property type="evidence" value="ECO:0007669"/>
    <property type="project" value="UniProtKB-KW"/>
</dbReference>
<evidence type="ECO:0000256" key="1">
    <source>
        <dbReference type="ARBA" id="ARBA00022527"/>
    </source>
</evidence>
<evidence type="ECO:0000256" key="4">
    <source>
        <dbReference type="ARBA" id="ARBA00022777"/>
    </source>
</evidence>
<sequence length="290" mass="31073">MPFIQHLAHDASDEDIHAAILSNKLSLDGSILVASAQDLLRGMLCKDPQHRITLQQVLHHPWVVLNVSNCGRKSSAADTLDHVVEKSPTPNAGRKIHTAGCPVSAQADVAVQSKASKKEPVIPGPLNHNIVEKSAMRNASGINMHTAGRTFKHRPASAEVAQPKVKKEPAVVSNTTNHSHTCAVRPAVGRPSSTMNACMPIGGLTPAVAATLAGRNMSCMPGNSNSVEKDEEVDDEFPSFTRVKRQRVEVPSAACHQQHWRVVEAHQKGSAGYIPTTRNCTYGAPPPCIC</sequence>
<dbReference type="InterPro" id="IPR050205">
    <property type="entry name" value="CDPK_Ser/Thr_kinases"/>
</dbReference>
<evidence type="ECO:0000256" key="3">
    <source>
        <dbReference type="ARBA" id="ARBA00022741"/>
    </source>
</evidence>
<evidence type="ECO:0000256" key="6">
    <source>
        <dbReference type="SAM" id="MobiDB-lite"/>
    </source>
</evidence>
<gene>
    <name evidence="7" type="ORF">GOP47_0016107</name>
</gene>
<dbReference type="GO" id="GO:0004674">
    <property type="term" value="F:protein serine/threonine kinase activity"/>
    <property type="evidence" value="ECO:0007669"/>
    <property type="project" value="UniProtKB-KW"/>
</dbReference>
<keyword evidence="4" id="KW-0418">Kinase</keyword>
<evidence type="ECO:0000313" key="7">
    <source>
        <dbReference type="EMBL" id="KAI5069806.1"/>
    </source>
</evidence>
<keyword evidence="3" id="KW-0547">Nucleotide-binding</keyword>
<evidence type="ECO:0000313" key="8">
    <source>
        <dbReference type="Proteomes" id="UP000886520"/>
    </source>
</evidence>
<keyword evidence="2" id="KW-0808">Transferase</keyword>
<evidence type="ECO:0000256" key="5">
    <source>
        <dbReference type="ARBA" id="ARBA00022840"/>
    </source>
</evidence>
<name>A0A9D4ZEL0_ADICA</name>
<reference evidence="7" key="1">
    <citation type="submission" date="2021-01" db="EMBL/GenBank/DDBJ databases">
        <title>Adiantum capillus-veneris genome.</title>
        <authorList>
            <person name="Fang Y."/>
            <person name="Liao Q."/>
        </authorList>
    </citation>
    <scope>NUCLEOTIDE SEQUENCE</scope>
    <source>
        <strain evidence="7">H3</strain>
        <tissue evidence="7">Leaf</tissue>
    </source>
</reference>
<keyword evidence="1" id="KW-0723">Serine/threonine-protein kinase</keyword>
<dbReference type="Gene3D" id="1.10.510.10">
    <property type="entry name" value="Transferase(Phosphotransferase) domain 1"/>
    <property type="match status" value="1"/>
</dbReference>
<protein>
    <submittedName>
        <fullName evidence="7">Uncharacterized protein</fullName>
    </submittedName>
</protein>
<organism evidence="7 8">
    <name type="scientific">Adiantum capillus-veneris</name>
    <name type="common">Maidenhair fern</name>
    <dbReference type="NCBI Taxonomy" id="13818"/>
    <lineage>
        <taxon>Eukaryota</taxon>
        <taxon>Viridiplantae</taxon>
        <taxon>Streptophyta</taxon>
        <taxon>Embryophyta</taxon>
        <taxon>Tracheophyta</taxon>
        <taxon>Polypodiopsida</taxon>
        <taxon>Polypodiidae</taxon>
        <taxon>Polypodiales</taxon>
        <taxon>Pteridineae</taxon>
        <taxon>Pteridaceae</taxon>
        <taxon>Vittarioideae</taxon>
        <taxon>Adiantum</taxon>
    </lineage>
</organism>
<dbReference type="EMBL" id="JABFUD020000015">
    <property type="protein sequence ID" value="KAI5069806.1"/>
    <property type="molecule type" value="Genomic_DNA"/>
</dbReference>
<proteinExistence type="predicted"/>
<keyword evidence="8" id="KW-1185">Reference proteome</keyword>